<feature type="region of interest" description="Disordered" evidence="1">
    <location>
        <begin position="78"/>
        <end position="102"/>
    </location>
</feature>
<sequence>MPSTYPPTSTEEGSTEEEMDVEKIAFQPCSPRAIVHDNEMIPQTTSSLLNLPAAQSIQSSVEHNTTIIPQAFVSEQTNGQLPHTPMENIDEAPSSSSQPPFDRSTVTFAFPSTPHSPFDPGTATSAIPSSSIPQLPFDPIIGQPPHEALSSPPPQPPFDRGTVTFAFPSTPHSPFDPGTVTSAVPPPSTQLPFDPIIATQTSMPGNLDDPMIHVPFQPRRDDPSTVDFDMRSIPSHSTSNLSTPTPGRPLRIPDPLESIIQRTVTEQLVQSSAVLVESTVRGLVDACIPRLEDLINARITAFVRDHPAKHSRAPNGGSGDNGWEGDDETDQSPTSPPSGRKKPGPRGHMNYLHSALRKYLTEKGVMASPSSKGPIPVALPTQVQAFNRDRSSPPVIENVAMDWTSPLKTSPWNQETVRLLAMDFQAKIKMGTYTTVVYNDKSMSIDALCRICEQKLSRTHQAFRQQAMIGCHPTGEQPAAISKQRAIQVAQQKNDRSMARKRNILARRQRIAQQNHFRDAETWDAVSRVTERLGLEGMSGDETDTPPGVYPKAVRRIEISWINPRISQLFHAVDSYESSIREENMRSRLGNAPLLRHYEPRTKNMRAKAISSLPRNWYDDSWFKGLSTGERVALSAGEDAELPTLASVSLFVQKILT</sequence>
<protein>
    <submittedName>
        <fullName evidence="2">Uncharacterized protein</fullName>
    </submittedName>
</protein>
<name>A0A8I2Z296_9AGAM</name>
<accession>A0A8I2Z296</accession>
<organism evidence="2 3">
    <name type="scientific">Boletus reticuloceps</name>
    <dbReference type="NCBI Taxonomy" id="495285"/>
    <lineage>
        <taxon>Eukaryota</taxon>
        <taxon>Fungi</taxon>
        <taxon>Dikarya</taxon>
        <taxon>Basidiomycota</taxon>
        <taxon>Agaricomycotina</taxon>
        <taxon>Agaricomycetes</taxon>
        <taxon>Agaricomycetidae</taxon>
        <taxon>Boletales</taxon>
        <taxon>Boletineae</taxon>
        <taxon>Boletaceae</taxon>
        <taxon>Boletoideae</taxon>
        <taxon>Boletus</taxon>
    </lineage>
</organism>
<dbReference type="EMBL" id="JAGFBS010000001">
    <property type="protein sequence ID" value="KAG6381508.1"/>
    <property type="molecule type" value="Genomic_DNA"/>
</dbReference>
<reference evidence="2" key="1">
    <citation type="submission" date="2021-03" db="EMBL/GenBank/DDBJ databases">
        <title>Evolutionary innovations through gain and loss of genes in the ectomycorrhizal Boletales.</title>
        <authorList>
            <person name="Wu G."/>
            <person name="Miyauchi S."/>
            <person name="Morin E."/>
            <person name="Yang Z.-L."/>
            <person name="Xu J."/>
            <person name="Martin F.M."/>
        </authorList>
    </citation>
    <scope>NUCLEOTIDE SEQUENCE</scope>
    <source>
        <strain evidence="2">BR01</strain>
    </source>
</reference>
<evidence type="ECO:0000313" key="3">
    <source>
        <dbReference type="Proteomes" id="UP000683000"/>
    </source>
</evidence>
<keyword evidence="3" id="KW-1185">Reference proteome</keyword>
<feature type="region of interest" description="Disordered" evidence="1">
    <location>
        <begin position="1"/>
        <end position="20"/>
    </location>
</feature>
<feature type="region of interest" description="Disordered" evidence="1">
    <location>
        <begin position="307"/>
        <end position="348"/>
    </location>
</feature>
<evidence type="ECO:0000313" key="2">
    <source>
        <dbReference type="EMBL" id="KAG6381508.1"/>
    </source>
</evidence>
<dbReference type="Proteomes" id="UP000683000">
    <property type="component" value="Unassembled WGS sequence"/>
</dbReference>
<feature type="compositionally biased region" description="Low complexity" evidence="1">
    <location>
        <begin position="1"/>
        <end position="12"/>
    </location>
</feature>
<dbReference type="OrthoDB" id="3224221at2759"/>
<proteinExistence type="predicted"/>
<evidence type="ECO:0000256" key="1">
    <source>
        <dbReference type="SAM" id="MobiDB-lite"/>
    </source>
</evidence>
<feature type="compositionally biased region" description="Polar residues" evidence="1">
    <location>
        <begin position="93"/>
        <end position="102"/>
    </location>
</feature>
<dbReference type="AlphaFoldDB" id="A0A8I2Z296"/>
<comment type="caution">
    <text evidence="2">The sequence shown here is derived from an EMBL/GenBank/DDBJ whole genome shotgun (WGS) entry which is preliminary data.</text>
</comment>
<gene>
    <name evidence="2" type="ORF">JVT61DRAFT_92</name>
</gene>